<keyword evidence="13" id="KW-1185">Reference proteome</keyword>
<feature type="binding site" evidence="11">
    <location>
        <position position="295"/>
    </location>
    <ligand>
        <name>Mg(2+)</name>
        <dbReference type="ChEBI" id="CHEBI:18420"/>
    </ligand>
</feature>
<dbReference type="GO" id="GO:0016740">
    <property type="term" value="F:transferase activity"/>
    <property type="evidence" value="ECO:0007669"/>
    <property type="project" value="UniProtKB-UniRule"/>
</dbReference>
<feature type="binding site" evidence="11">
    <location>
        <position position="291"/>
    </location>
    <ligand>
        <name>Mg(2+)</name>
        <dbReference type="ChEBI" id="CHEBI:18420"/>
    </ligand>
</feature>
<gene>
    <name evidence="12" type="ORF">SAMN05216552_100940</name>
</gene>
<reference evidence="13" key="1">
    <citation type="submission" date="2016-10" db="EMBL/GenBank/DDBJ databases">
        <authorList>
            <person name="Varghese N."/>
            <person name="Submissions S."/>
        </authorList>
    </citation>
    <scope>NUCLEOTIDE SEQUENCE [LARGE SCALE GENOMIC DNA]</scope>
    <source>
        <strain evidence="13">CGMCC 1.11014</strain>
    </source>
</reference>
<keyword evidence="7 10" id="KW-0460">Magnesium</keyword>
<comment type="similarity">
    <text evidence="10">Belongs to the ApbE family.</text>
</comment>
<keyword evidence="6 10" id="KW-0274">FAD</keyword>
<keyword evidence="12" id="KW-0449">Lipoprotein</keyword>
<dbReference type="RefSeq" id="WP_093555708.1">
    <property type="nucleotide sequence ID" value="NZ_FPBO01000009.1"/>
</dbReference>
<evidence type="ECO:0000256" key="4">
    <source>
        <dbReference type="ARBA" id="ARBA00022679"/>
    </source>
</evidence>
<dbReference type="Gene3D" id="3.10.520.10">
    <property type="entry name" value="ApbE-like domains"/>
    <property type="match status" value="1"/>
</dbReference>
<feature type="binding site" evidence="11">
    <location>
        <position position="173"/>
    </location>
    <ligand>
        <name>Mg(2+)</name>
        <dbReference type="ChEBI" id="CHEBI:18420"/>
    </ligand>
</feature>
<dbReference type="Pfam" id="PF02424">
    <property type="entry name" value="ApbE"/>
    <property type="match status" value="1"/>
</dbReference>
<dbReference type="PANTHER" id="PTHR30040">
    <property type="entry name" value="THIAMINE BIOSYNTHESIS LIPOPROTEIN APBE"/>
    <property type="match status" value="1"/>
</dbReference>
<evidence type="ECO:0000256" key="6">
    <source>
        <dbReference type="ARBA" id="ARBA00022827"/>
    </source>
</evidence>
<dbReference type="GO" id="GO:0046872">
    <property type="term" value="F:metal ion binding"/>
    <property type="evidence" value="ECO:0007669"/>
    <property type="project" value="UniProtKB-UniRule"/>
</dbReference>
<organism evidence="12 13">
    <name type="scientific">Pseudoduganella namucuonensis</name>
    <dbReference type="NCBI Taxonomy" id="1035707"/>
    <lineage>
        <taxon>Bacteria</taxon>
        <taxon>Pseudomonadati</taxon>
        <taxon>Pseudomonadota</taxon>
        <taxon>Betaproteobacteria</taxon>
        <taxon>Burkholderiales</taxon>
        <taxon>Oxalobacteraceae</taxon>
        <taxon>Telluria group</taxon>
        <taxon>Pseudoduganella</taxon>
    </lineage>
</organism>
<evidence type="ECO:0000256" key="11">
    <source>
        <dbReference type="PIRSR" id="PIRSR006268-2"/>
    </source>
</evidence>
<comment type="catalytic activity">
    <reaction evidence="9 10">
        <text>L-threonyl-[protein] + FAD = FMN-L-threonyl-[protein] + AMP + H(+)</text>
        <dbReference type="Rhea" id="RHEA:36847"/>
        <dbReference type="Rhea" id="RHEA-COMP:11060"/>
        <dbReference type="Rhea" id="RHEA-COMP:11061"/>
        <dbReference type="ChEBI" id="CHEBI:15378"/>
        <dbReference type="ChEBI" id="CHEBI:30013"/>
        <dbReference type="ChEBI" id="CHEBI:57692"/>
        <dbReference type="ChEBI" id="CHEBI:74257"/>
        <dbReference type="ChEBI" id="CHEBI:456215"/>
        <dbReference type="EC" id="2.7.1.180"/>
    </reaction>
</comment>
<evidence type="ECO:0000256" key="9">
    <source>
        <dbReference type="ARBA" id="ARBA00048540"/>
    </source>
</evidence>
<dbReference type="AlphaFoldDB" id="A0A1I7IU39"/>
<evidence type="ECO:0000256" key="1">
    <source>
        <dbReference type="ARBA" id="ARBA00011955"/>
    </source>
</evidence>
<evidence type="ECO:0000256" key="10">
    <source>
        <dbReference type="PIRNR" id="PIRNR006268"/>
    </source>
</evidence>
<dbReference type="EMBL" id="FPBO01000009">
    <property type="protein sequence ID" value="SFU76398.1"/>
    <property type="molecule type" value="Genomic_DNA"/>
</dbReference>
<evidence type="ECO:0000313" key="13">
    <source>
        <dbReference type="Proteomes" id="UP000199391"/>
    </source>
</evidence>
<evidence type="ECO:0000256" key="5">
    <source>
        <dbReference type="ARBA" id="ARBA00022723"/>
    </source>
</evidence>
<protein>
    <recommendedName>
        <fullName evidence="2 10">FAD:protein FMN transferase</fullName>
        <ecNumber evidence="1 10">2.7.1.180</ecNumber>
    </recommendedName>
    <alternativeName>
        <fullName evidence="8 10">Flavin transferase</fullName>
    </alternativeName>
</protein>
<dbReference type="PANTHER" id="PTHR30040:SF2">
    <property type="entry name" value="FAD:PROTEIN FMN TRANSFERASE"/>
    <property type="match status" value="1"/>
</dbReference>
<dbReference type="SUPFAM" id="SSF143631">
    <property type="entry name" value="ApbE-like"/>
    <property type="match status" value="1"/>
</dbReference>
<dbReference type="PIRSF" id="PIRSF006268">
    <property type="entry name" value="ApbE"/>
    <property type="match status" value="1"/>
</dbReference>
<evidence type="ECO:0000256" key="8">
    <source>
        <dbReference type="ARBA" id="ARBA00031306"/>
    </source>
</evidence>
<keyword evidence="3 10" id="KW-0285">Flavoprotein</keyword>
<comment type="cofactor">
    <cofactor evidence="11">
        <name>Mg(2+)</name>
        <dbReference type="ChEBI" id="CHEBI:18420"/>
    </cofactor>
    <cofactor evidence="11">
        <name>Mn(2+)</name>
        <dbReference type="ChEBI" id="CHEBI:29035"/>
    </cofactor>
    <text evidence="11">Magnesium. Can also use manganese.</text>
</comment>
<dbReference type="Proteomes" id="UP000199391">
    <property type="component" value="Unassembled WGS sequence"/>
</dbReference>
<sequence length="349" mass="37451">MRRVLLPHRLSDDPAPAGAIQELRGASMGTSWSVRLAATLDAARLEELRAGLQAQLDAVVAEMSHWDPDSHLGRFNRAPAGTWHALPPAFHDVLAYAMEVGRLSGGAYDPCAGAIVDAWGFGPLDRHDQPGFTAPDAARVRALLAQRAASNVVLDTDGRRAFQPGGARLDLSAVAKGYGVDRLAHWLAARGHRHHLVEVGGELRGAGVKPDGQPWWVGLERPIGDTLASSAPGEIVLALHGLAVATSGDYRRYFEHGGRRYSHTIDPRTAMPIANELASVTVVHPHCMAADAWSTALGVLGPRHGLALAERRGLAARFLARGEHGYTEHLSGAMRAMLEDDDDPNEEQQ</sequence>
<dbReference type="STRING" id="1035707.SAMN05216552_100940"/>
<dbReference type="InterPro" id="IPR003374">
    <property type="entry name" value="ApbE-like_sf"/>
</dbReference>
<proteinExistence type="inferred from homology"/>
<evidence type="ECO:0000256" key="7">
    <source>
        <dbReference type="ARBA" id="ARBA00022842"/>
    </source>
</evidence>
<keyword evidence="5 10" id="KW-0479">Metal-binding</keyword>
<dbReference type="OrthoDB" id="9778595at2"/>
<evidence type="ECO:0000256" key="2">
    <source>
        <dbReference type="ARBA" id="ARBA00016337"/>
    </source>
</evidence>
<evidence type="ECO:0000256" key="3">
    <source>
        <dbReference type="ARBA" id="ARBA00022630"/>
    </source>
</evidence>
<accession>A0A1I7IU39</accession>
<name>A0A1I7IU39_9BURK</name>
<evidence type="ECO:0000313" key="12">
    <source>
        <dbReference type="EMBL" id="SFU76398.1"/>
    </source>
</evidence>
<keyword evidence="4 10" id="KW-0808">Transferase</keyword>
<dbReference type="EC" id="2.7.1.180" evidence="1 10"/>
<dbReference type="InterPro" id="IPR024932">
    <property type="entry name" value="ApbE"/>
</dbReference>